<protein>
    <submittedName>
        <fullName evidence="3">UBX domain protein</fullName>
    </submittedName>
</protein>
<evidence type="ECO:0000259" key="2">
    <source>
        <dbReference type="PROSITE" id="PS50033"/>
    </source>
</evidence>
<sequence>MEPLKDGDAPERFLVIPEDAASDTGHLVNALSLLRDGQSVPIKVSRETTIYHVGENERIPMPRLPADFFDLTAEEIRREQQSKTEEVNRMLSLRTREMRERDEKLRQYSYKYTLVRIRLPDRYVLQGTFGCYEPLSVVREYIAKHLSNQAALFSLYNPVRGSEPLVDENKSLAALGLAPAVVLHLDWDEPINGSFLLLNPRPEKLVTEPVKPSAIIERLCAFIPKIAAANDSLTRGEGDGTRKLDVDIHKVSLDLDESDTSSSDESSSSDDDLDSETEPDPKVEFDLSLFREDDSSASAAASEPSLIPQEVELLPEAFRECGSTKCDEQDTNKSKTLIEEI</sequence>
<evidence type="ECO:0000313" key="4">
    <source>
        <dbReference type="Proteomes" id="UP000230423"/>
    </source>
</evidence>
<dbReference type="Gene3D" id="3.10.20.90">
    <property type="entry name" value="Phosphatidylinositol 3-kinase Catalytic Subunit, Chain A, domain 1"/>
    <property type="match status" value="1"/>
</dbReference>
<dbReference type="Pfam" id="PF00789">
    <property type="entry name" value="UBX"/>
    <property type="match status" value="1"/>
</dbReference>
<feature type="domain" description="UBX" evidence="2">
    <location>
        <begin position="108"/>
        <end position="185"/>
    </location>
</feature>
<dbReference type="SUPFAM" id="SSF54236">
    <property type="entry name" value="Ubiquitin-like"/>
    <property type="match status" value="1"/>
</dbReference>
<dbReference type="PROSITE" id="PS50033">
    <property type="entry name" value="UBX"/>
    <property type="match status" value="1"/>
</dbReference>
<keyword evidence="4" id="KW-1185">Reference proteome</keyword>
<proteinExistence type="predicted"/>
<feature type="region of interest" description="Disordered" evidence="1">
    <location>
        <begin position="321"/>
        <end position="341"/>
    </location>
</feature>
<evidence type="ECO:0000256" key="1">
    <source>
        <dbReference type="SAM" id="MobiDB-lite"/>
    </source>
</evidence>
<evidence type="ECO:0000313" key="3">
    <source>
        <dbReference type="EMBL" id="PIO69144.1"/>
    </source>
</evidence>
<dbReference type="PANTHER" id="PTHR23153:SF38">
    <property type="entry name" value="UBX DOMAIN-CONTAINING PROTEIN 6"/>
    <property type="match status" value="1"/>
</dbReference>
<feature type="region of interest" description="Disordered" evidence="1">
    <location>
        <begin position="255"/>
        <end position="285"/>
    </location>
</feature>
<dbReference type="InterPro" id="IPR001012">
    <property type="entry name" value="UBX_dom"/>
</dbReference>
<dbReference type="Proteomes" id="UP000230423">
    <property type="component" value="Unassembled WGS sequence"/>
</dbReference>
<feature type="compositionally biased region" description="Acidic residues" evidence="1">
    <location>
        <begin position="267"/>
        <end position="278"/>
    </location>
</feature>
<dbReference type="EMBL" id="KZ346767">
    <property type="protein sequence ID" value="PIO69144.1"/>
    <property type="molecule type" value="Genomic_DNA"/>
</dbReference>
<dbReference type="PANTHER" id="PTHR23153">
    <property type="entry name" value="UBX-RELATED"/>
    <property type="match status" value="1"/>
</dbReference>
<dbReference type="OrthoDB" id="49605at2759"/>
<dbReference type="GO" id="GO:0005737">
    <property type="term" value="C:cytoplasm"/>
    <property type="evidence" value="ECO:0007669"/>
    <property type="project" value="TreeGrafter"/>
</dbReference>
<feature type="compositionally biased region" description="Basic and acidic residues" evidence="1">
    <location>
        <begin position="325"/>
        <end position="341"/>
    </location>
</feature>
<gene>
    <name evidence="3" type="ORF">TELCIR_09043</name>
</gene>
<accession>A0A2G9UFY0</accession>
<reference evidence="3 4" key="1">
    <citation type="submission" date="2015-09" db="EMBL/GenBank/DDBJ databases">
        <title>Draft genome of the parasitic nematode Teladorsagia circumcincta isolate WARC Sus (inbred).</title>
        <authorList>
            <person name="Mitreva M."/>
        </authorList>
    </citation>
    <scope>NUCLEOTIDE SEQUENCE [LARGE SCALE GENOMIC DNA]</scope>
    <source>
        <strain evidence="3 4">S</strain>
    </source>
</reference>
<dbReference type="AlphaFoldDB" id="A0A2G9UFY0"/>
<dbReference type="InterPro" id="IPR029071">
    <property type="entry name" value="Ubiquitin-like_domsf"/>
</dbReference>
<name>A0A2G9UFY0_TELCI</name>
<organism evidence="3 4">
    <name type="scientific">Teladorsagia circumcincta</name>
    <name type="common">Brown stomach worm</name>
    <name type="synonym">Ostertagia circumcincta</name>
    <dbReference type="NCBI Taxonomy" id="45464"/>
    <lineage>
        <taxon>Eukaryota</taxon>
        <taxon>Metazoa</taxon>
        <taxon>Ecdysozoa</taxon>
        <taxon>Nematoda</taxon>
        <taxon>Chromadorea</taxon>
        <taxon>Rhabditida</taxon>
        <taxon>Rhabditina</taxon>
        <taxon>Rhabditomorpha</taxon>
        <taxon>Strongyloidea</taxon>
        <taxon>Trichostrongylidae</taxon>
        <taxon>Teladorsagia</taxon>
    </lineage>
</organism>